<dbReference type="InterPro" id="IPR016169">
    <property type="entry name" value="FAD-bd_PCMH_sub2"/>
</dbReference>
<sequence length="939" mass="104517">MLQTFLNDISQHIPSARIHTDAMRRLAWGTDAGFYRLIPQVVIHSENEAEIVAIVKNAQKYHVPLTFRAAGTSLSGQAISDSVLVIAGKGWEKYTIAENGESIRLQPGIIGQRVNNILKPFGRKFPPDPASIKSAMVGGIVQNNASGMSCGIHENSYRMIQSARLILADGTILDTGDEVSKANFRKSHPEFIQRIVELRDRVQADKTLSERIRRKYAIKNVTGLNILPFIEFDDPFDIITHLITGSEGTLAFLAEVDMRTAKDLEHKANAMLFFENNRTASELVVALKQSPVAALEFFDRKALKSVEDDSPALPLKSLPEKGSALLIKIEADNEHELAEKTAQVNEIVAKFKTLYPVRFTTDEKEYSAYWTMRSGIFPTVGGTRPIGTTCLIEDIAFPIDVFADAIEDLRDILDKNGYEEAVIYGHALDGNYHFILNQAFDTPEAITQYENMMNKVVDLVVDKYEGSLKAEHGTGRNMAPFVRREWGDTAFELMKDVKQLFDPNGILNPGVIFNEDPNCHLQHIKPLPETHPIIDKCIECGFCEVNCLSWGFTLSSRQRIVVQREMTRLQQTGENPALLRELEAAYVFAGDETCAGDGLCATSCPVGINVGDYIHVVRERKNDLHPRNKRIGNWTANNFSLLGGTLKTALGAANVARTIIGNNNVDKLGKTLHHVSGNNIPLWTATLPKPAPKIKSLIQPKSDLKVVYFPSCLNQMMGASHNDPEQIPLTRKILSFLNKAGYEVIFPEKMNKLCCGTIWESKGMPDVADYKSGELEKALLKASENGKYPVLCDQSPCLLRMRHTIKSLNMYEPVEFIDKFLLDKLEFEQTDEPITIHSTCSTIKMGLTPSLIKIAKLCSRNVFIPEEVGCCGFAGDKGFFVPELNKYALRKLPTQIKQAGAKVGYSNSRTCEIGLNTNTGIPYVSIVYLVDRCSRAKQK</sequence>
<dbReference type="InterPro" id="IPR016166">
    <property type="entry name" value="FAD-bd_PCMH"/>
</dbReference>
<dbReference type="EMBL" id="VSSQ01000630">
    <property type="protein sequence ID" value="MPL98808.1"/>
    <property type="molecule type" value="Genomic_DNA"/>
</dbReference>
<protein>
    <recommendedName>
        <fullName evidence="9">D-lactate dehydrogenase (cytochrome)</fullName>
        <ecNumber evidence="9">1.1.2.4</ecNumber>
    </recommendedName>
</protein>
<dbReference type="Gene3D" id="1.10.1060.10">
    <property type="entry name" value="Alpha-helical ferredoxin"/>
    <property type="match status" value="1"/>
</dbReference>
<comment type="similarity">
    <text evidence="3">Belongs to the FAD-binding oxidoreductase/transferase type 4 family.</text>
</comment>
<dbReference type="GO" id="GO:0005739">
    <property type="term" value="C:mitochondrion"/>
    <property type="evidence" value="ECO:0007669"/>
    <property type="project" value="UniProtKB-SubCell"/>
</dbReference>
<dbReference type="InterPro" id="IPR016167">
    <property type="entry name" value="FAD-bd_PCMH_sub1"/>
</dbReference>
<proteinExistence type="inferred from homology"/>
<keyword evidence="4" id="KW-0285">Flavoprotein</keyword>
<dbReference type="Pfam" id="PF02913">
    <property type="entry name" value="FAD-oxidase_C"/>
    <property type="match status" value="1"/>
</dbReference>
<dbReference type="Pfam" id="PF01565">
    <property type="entry name" value="FAD_binding_4"/>
    <property type="match status" value="1"/>
</dbReference>
<dbReference type="GO" id="GO:0071949">
    <property type="term" value="F:FAD binding"/>
    <property type="evidence" value="ECO:0007669"/>
    <property type="project" value="InterPro"/>
</dbReference>
<dbReference type="Pfam" id="PF13183">
    <property type="entry name" value="Fer4_8"/>
    <property type="match status" value="1"/>
</dbReference>
<dbReference type="GO" id="GO:0008720">
    <property type="term" value="F:D-lactate dehydrogenase (NAD+) activity"/>
    <property type="evidence" value="ECO:0007669"/>
    <property type="project" value="TreeGrafter"/>
</dbReference>
<dbReference type="Gene3D" id="1.10.45.10">
    <property type="entry name" value="Vanillyl-alcohol Oxidase, Chain A, domain 4"/>
    <property type="match status" value="1"/>
</dbReference>
<evidence type="ECO:0000313" key="12">
    <source>
        <dbReference type="EMBL" id="MPL98808.1"/>
    </source>
</evidence>
<dbReference type="FunFam" id="1.10.45.10:FF:000001">
    <property type="entry name" value="D-lactate dehydrogenase mitochondrial"/>
    <property type="match status" value="1"/>
</dbReference>
<dbReference type="InterPro" id="IPR017896">
    <property type="entry name" value="4Fe4S_Fe-S-bd"/>
</dbReference>
<dbReference type="Gene3D" id="3.30.43.10">
    <property type="entry name" value="Uridine Diphospho-n-acetylenolpyruvylglucosamine Reductase, domain 2"/>
    <property type="match status" value="1"/>
</dbReference>
<dbReference type="Pfam" id="PF02754">
    <property type="entry name" value="CCG"/>
    <property type="match status" value="2"/>
</dbReference>
<dbReference type="AlphaFoldDB" id="A0A644W5E8"/>
<reference evidence="12" key="1">
    <citation type="submission" date="2019-08" db="EMBL/GenBank/DDBJ databases">
        <authorList>
            <person name="Kucharzyk K."/>
            <person name="Murdoch R.W."/>
            <person name="Higgins S."/>
            <person name="Loffler F."/>
        </authorList>
    </citation>
    <scope>NUCLEOTIDE SEQUENCE</scope>
</reference>
<keyword evidence="7" id="KW-0560">Oxidoreductase</keyword>
<keyword evidence="5" id="KW-0274">FAD</keyword>
<evidence type="ECO:0000259" key="10">
    <source>
        <dbReference type="PROSITE" id="PS51379"/>
    </source>
</evidence>
<feature type="domain" description="FAD-binding PCMH-type" evidence="11">
    <location>
        <begin position="35"/>
        <end position="263"/>
    </location>
</feature>
<gene>
    <name evidence="12" type="ORF">SDC9_45018</name>
</gene>
<evidence type="ECO:0000256" key="1">
    <source>
        <dbReference type="ARBA" id="ARBA00001974"/>
    </source>
</evidence>
<dbReference type="InterPro" id="IPR009051">
    <property type="entry name" value="Helical_ferredxn"/>
</dbReference>
<feature type="domain" description="4Fe-4S ferredoxin-type" evidence="10">
    <location>
        <begin position="526"/>
        <end position="557"/>
    </location>
</feature>
<dbReference type="InterPro" id="IPR036318">
    <property type="entry name" value="FAD-bd_PCMH-like_sf"/>
</dbReference>
<keyword evidence="6" id="KW-0809">Transit peptide</keyword>
<evidence type="ECO:0000256" key="6">
    <source>
        <dbReference type="ARBA" id="ARBA00022946"/>
    </source>
</evidence>
<evidence type="ECO:0000256" key="5">
    <source>
        <dbReference type="ARBA" id="ARBA00022827"/>
    </source>
</evidence>
<evidence type="ECO:0000256" key="4">
    <source>
        <dbReference type="ARBA" id="ARBA00022630"/>
    </source>
</evidence>
<accession>A0A644W5E8</accession>
<dbReference type="EC" id="1.1.2.4" evidence="9"/>
<comment type="cofactor">
    <cofactor evidence="1">
        <name>FAD</name>
        <dbReference type="ChEBI" id="CHEBI:57692"/>
    </cofactor>
</comment>
<dbReference type="GO" id="GO:1903457">
    <property type="term" value="P:lactate catabolic process"/>
    <property type="evidence" value="ECO:0007669"/>
    <property type="project" value="TreeGrafter"/>
</dbReference>
<name>A0A644W5E8_9ZZZZ</name>
<dbReference type="GO" id="GO:0051536">
    <property type="term" value="F:iron-sulfur cluster binding"/>
    <property type="evidence" value="ECO:0007669"/>
    <property type="project" value="InterPro"/>
</dbReference>
<comment type="subcellular location">
    <subcellularLocation>
        <location evidence="2">Mitochondrion</location>
    </subcellularLocation>
</comment>
<dbReference type="SUPFAM" id="SSF55103">
    <property type="entry name" value="FAD-linked oxidases, C-terminal domain"/>
    <property type="match status" value="1"/>
</dbReference>
<evidence type="ECO:0000256" key="9">
    <source>
        <dbReference type="ARBA" id="ARBA00038897"/>
    </source>
</evidence>
<dbReference type="InterPro" id="IPR004113">
    <property type="entry name" value="FAD-bd_oxidored_4_C"/>
</dbReference>
<dbReference type="Gene3D" id="3.30.70.2740">
    <property type="match status" value="1"/>
</dbReference>
<dbReference type="InterPro" id="IPR016164">
    <property type="entry name" value="FAD-linked_Oxase-like_C"/>
</dbReference>
<evidence type="ECO:0000256" key="7">
    <source>
        <dbReference type="ARBA" id="ARBA00023002"/>
    </source>
</evidence>
<organism evidence="12">
    <name type="scientific">bioreactor metagenome</name>
    <dbReference type="NCBI Taxonomy" id="1076179"/>
    <lineage>
        <taxon>unclassified sequences</taxon>
        <taxon>metagenomes</taxon>
        <taxon>ecological metagenomes</taxon>
    </lineage>
</organism>
<dbReference type="PROSITE" id="PS51379">
    <property type="entry name" value="4FE4S_FER_2"/>
    <property type="match status" value="1"/>
</dbReference>
<dbReference type="PANTHER" id="PTHR11748:SF111">
    <property type="entry name" value="D-LACTATE DEHYDROGENASE, MITOCHONDRIAL-RELATED"/>
    <property type="match status" value="1"/>
</dbReference>
<keyword evidence="8" id="KW-0496">Mitochondrion</keyword>
<dbReference type="PANTHER" id="PTHR11748">
    <property type="entry name" value="D-LACTATE DEHYDROGENASE"/>
    <property type="match status" value="1"/>
</dbReference>
<dbReference type="SUPFAM" id="SSF46548">
    <property type="entry name" value="alpha-helical ferredoxin"/>
    <property type="match status" value="1"/>
</dbReference>
<dbReference type="Gene3D" id="3.30.465.10">
    <property type="match status" value="1"/>
</dbReference>
<evidence type="ECO:0000256" key="2">
    <source>
        <dbReference type="ARBA" id="ARBA00004173"/>
    </source>
</evidence>
<dbReference type="InterPro" id="IPR016171">
    <property type="entry name" value="Vanillyl_alc_oxidase_C-sub2"/>
</dbReference>
<comment type="caution">
    <text evidence="12">The sequence shown here is derived from an EMBL/GenBank/DDBJ whole genome shotgun (WGS) entry which is preliminary data.</text>
</comment>
<dbReference type="SUPFAM" id="SSF56176">
    <property type="entry name" value="FAD-binding/transporter-associated domain-like"/>
    <property type="match status" value="1"/>
</dbReference>
<evidence type="ECO:0000256" key="3">
    <source>
        <dbReference type="ARBA" id="ARBA00008000"/>
    </source>
</evidence>
<dbReference type="InterPro" id="IPR006094">
    <property type="entry name" value="Oxid_FAD_bind_N"/>
</dbReference>
<evidence type="ECO:0000256" key="8">
    <source>
        <dbReference type="ARBA" id="ARBA00023128"/>
    </source>
</evidence>
<dbReference type="PROSITE" id="PS51387">
    <property type="entry name" value="FAD_PCMH"/>
    <property type="match status" value="1"/>
</dbReference>
<dbReference type="GO" id="GO:0004458">
    <property type="term" value="F:D-lactate dehydrogenase (cytochrome) activity"/>
    <property type="evidence" value="ECO:0007669"/>
    <property type="project" value="UniProtKB-EC"/>
</dbReference>
<dbReference type="InterPro" id="IPR004017">
    <property type="entry name" value="Cys_rich_dom"/>
</dbReference>
<evidence type="ECO:0000259" key="11">
    <source>
        <dbReference type="PROSITE" id="PS51387"/>
    </source>
</evidence>